<dbReference type="GO" id="GO:0016747">
    <property type="term" value="F:acyltransferase activity, transferring groups other than amino-acyl groups"/>
    <property type="evidence" value="ECO:0007669"/>
    <property type="project" value="InterPro"/>
</dbReference>
<feature type="transmembrane region" description="Helical" evidence="1">
    <location>
        <begin position="394"/>
        <end position="411"/>
    </location>
</feature>
<feature type="transmembrane region" description="Helical" evidence="1">
    <location>
        <begin position="596"/>
        <end position="615"/>
    </location>
</feature>
<feature type="transmembrane region" description="Helical" evidence="1">
    <location>
        <begin position="667"/>
        <end position="689"/>
    </location>
</feature>
<feature type="transmembrane region" description="Helical" evidence="1">
    <location>
        <begin position="467"/>
        <end position="488"/>
    </location>
</feature>
<dbReference type="PANTHER" id="PTHR11161:SF55">
    <property type="entry name" value="NOSE RESISTANT-TO-FLUOXETINE PROTEIN N-TERMINAL DOMAIN-CONTAINING PROTEIN"/>
    <property type="match status" value="1"/>
</dbReference>
<evidence type="ECO:0000259" key="3">
    <source>
        <dbReference type="SMART" id="SM00703"/>
    </source>
</evidence>
<keyword evidence="1" id="KW-1133">Transmembrane helix</keyword>
<sequence>MWVKTTLIFLTVNLSSGLEFDPMKAMELLNELIAHPREVIEQLEKYKTSDLIAALGIHSFSNYSISEECHEELSFLGYGMIDVARHVKRHTTMAPSTMSDKERREYLIPMMDAAGKIGSGIARGHLLSTGAFTECKTVNIFSTSLNRTIQGDYYRILFDIKMQPNSFNGSCQLPQIGVDICLPYSCRNEDLTDYFRAAIGVSKELSPVCSVRNVNGRIPNATTGTYVVLTALSLIVLVCITSGTIDYYYQNRRSKLDLARNEELNSTVGWRVFMAFSFYRNVKEIFNMQQCNKEGQVTSLNCIRTISTVWVILGHCAAIFILVCSNPADLLDFTKTYMGTLMANAYFAVDTFFFISAFLLSFLWFKTLGKQRKAVLSAGGWIMFYVHRIARLSPVYYVTIIFFTFVYTRMMRDMPLFMSPAMHDDTCRDNYWLNLLYIDNLVDPGKICYVISWYLATDLQLYIMSPLILLSFAVGGSLIGLLVAMLVFSASTAFNAYQMIFWHFPPTQFDLGPKDPRYDPQARRYDQWNYYNPLIRCQIYIMGLVLGYFMRKTPKLNINPWLDRVMWIFSLSSMVFVVFIIQDYTSGHLWSPIQNVLYSCFSRVLWGIALSWIVISTYYQKGLINDFMSLPFWTPLARLSFCAYLIHIMVMGYFFGKNHSELYFSTLSYFFLDTVIPVTTISFVIAIFWSAMFEIPFAKIEGLIFGGAGRTRKSSLPAKKIETPTEDVHVLKIPIEFPMEDVENVRF</sequence>
<dbReference type="InterPro" id="IPR002656">
    <property type="entry name" value="Acyl_transf_3_dom"/>
</dbReference>
<dbReference type="Pfam" id="PF01757">
    <property type="entry name" value="Acyl_transf_3"/>
    <property type="match status" value="1"/>
</dbReference>
<dbReference type="KEGG" id="crq:GCK72_020826"/>
<comment type="caution">
    <text evidence="4">The sequence shown here is derived from an EMBL/GenBank/DDBJ whole genome shotgun (WGS) entry which is preliminary data.</text>
</comment>
<feature type="transmembrane region" description="Helical" evidence="1">
    <location>
        <begin position="530"/>
        <end position="549"/>
    </location>
</feature>
<evidence type="ECO:0000256" key="1">
    <source>
        <dbReference type="SAM" id="Phobius"/>
    </source>
</evidence>
<dbReference type="SMART" id="SM00703">
    <property type="entry name" value="NRF"/>
    <property type="match status" value="1"/>
</dbReference>
<feature type="transmembrane region" description="Helical" evidence="1">
    <location>
        <begin position="561"/>
        <end position="581"/>
    </location>
</feature>
<evidence type="ECO:0000256" key="2">
    <source>
        <dbReference type="SAM" id="SignalP"/>
    </source>
</evidence>
<feature type="chain" id="PRO_5025605676" description="Nose resistant-to-fluoxetine protein N-terminal domain-containing protein" evidence="2">
    <location>
        <begin position="18"/>
        <end position="747"/>
    </location>
</feature>
<dbReference type="CTD" id="9808693"/>
<feature type="domain" description="Nose resistant-to-fluoxetine protein N-terminal" evidence="3">
    <location>
        <begin position="66"/>
        <end position="211"/>
    </location>
</feature>
<dbReference type="AlphaFoldDB" id="A0A6A5GHW1"/>
<reference evidence="4 5" key="1">
    <citation type="submission" date="2019-12" db="EMBL/GenBank/DDBJ databases">
        <title>Chromosome-level assembly of the Caenorhabditis remanei genome.</title>
        <authorList>
            <person name="Teterina A.A."/>
            <person name="Willis J.H."/>
            <person name="Phillips P.C."/>
        </authorList>
    </citation>
    <scope>NUCLEOTIDE SEQUENCE [LARGE SCALE GENOMIC DNA]</scope>
    <source>
        <strain evidence="4 5">PX506</strain>
        <tissue evidence="4">Whole organism</tissue>
    </source>
</reference>
<dbReference type="PANTHER" id="PTHR11161">
    <property type="entry name" value="O-ACYLTRANSFERASE"/>
    <property type="match status" value="1"/>
</dbReference>
<feature type="transmembrane region" description="Helical" evidence="1">
    <location>
        <begin position="636"/>
        <end position="655"/>
    </location>
</feature>
<dbReference type="GeneID" id="9808693"/>
<evidence type="ECO:0000313" key="5">
    <source>
        <dbReference type="Proteomes" id="UP000483820"/>
    </source>
</evidence>
<organism evidence="4 5">
    <name type="scientific">Caenorhabditis remanei</name>
    <name type="common">Caenorhabditis vulgaris</name>
    <dbReference type="NCBI Taxonomy" id="31234"/>
    <lineage>
        <taxon>Eukaryota</taxon>
        <taxon>Metazoa</taxon>
        <taxon>Ecdysozoa</taxon>
        <taxon>Nematoda</taxon>
        <taxon>Chromadorea</taxon>
        <taxon>Rhabditida</taxon>
        <taxon>Rhabditina</taxon>
        <taxon>Rhabditomorpha</taxon>
        <taxon>Rhabditoidea</taxon>
        <taxon>Rhabditidae</taxon>
        <taxon>Peloderinae</taxon>
        <taxon>Caenorhabditis</taxon>
    </lineage>
</organism>
<feature type="transmembrane region" description="Helical" evidence="1">
    <location>
        <begin position="302"/>
        <end position="323"/>
    </location>
</feature>
<protein>
    <recommendedName>
        <fullName evidence="3">Nose resistant-to-fluoxetine protein N-terminal domain-containing protein</fullName>
    </recommendedName>
</protein>
<feature type="transmembrane region" description="Helical" evidence="1">
    <location>
        <begin position="226"/>
        <end position="249"/>
    </location>
</feature>
<keyword evidence="1" id="KW-0472">Membrane</keyword>
<feature type="transmembrane region" description="Helical" evidence="1">
    <location>
        <begin position="343"/>
        <end position="365"/>
    </location>
</feature>
<feature type="signal peptide" evidence="2">
    <location>
        <begin position="1"/>
        <end position="17"/>
    </location>
</feature>
<name>A0A6A5GHW1_CAERE</name>
<keyword evidence="2" id="KW-0732">Signal</keyword>
<dbReference type="Proteomes" id="UP000483820">
    <property type="component" value="Chromosome V"/>
</dbReference>
<accession>A0A6A5GHW1</accession>
<gene>
    <name evidence="4" type="ORF">GCK72_020826</name>
</gene>
<proteinExistence type="predicted"/>
<dbReference type="EMBL" id="WUAV01000005">
    <property type="protein sequence ID" value="KAF1754266.1"/>
    <property type="molecule type" value="Genomic_DNA"/>
</dbReference>
<dbReference type="Pfam" id="PF20146">
    <property type="entry name" value="NRF"/>
    <property type="match status" value="1"/>
</dbReference>
<dbReference type="RefSeq" id="XP_003106384.2">
    <property type="nucleotide sequence ID" value="XM_003106336.2"/>
</dbReference>
<evidence type="ECO:0000313" key="4">
    <source>
        <dbReference type="EMBL" id="KAF1754266.1"/>
    </source>
</evidence>
<dbReference type="InterPro" id="IPR006621">
    <property type="entry name" value="Nose-resist-to-fluoxetine_N"/>
</dbReference>
<keyword evidence="1" id="KW-0812">Transmembrane</keyword>
<dbReference type="InterPro" id="IPR052728">
    <property type="entry name" value="O2_lipid_transport_reg"/>
</dbReference>